<reference evidence="3 4" key="1">
    <citation type="submission" date="2016-04" db="EMBL/GenBank/DDBJ databases">
        <title>The genome of Intoshia linei affirms orthonectids as highly simplified spiralians.</title>
        <authorList>
            <person name="Mikhailov K.V."/>
            <person name="Slusarev G.S."/>
            <person name="Nikitin M.A."/>
            <person name="Logacheva M.D."/>
            <person name="Penin A."/>
            <person name="Aleoshin V."/>
            <person name="Panchin Y.V."/>
        </authorList>
    </citation>
    <scope>NUCLEOTIDE SEQUENCE [LARGE SCALE GENOMIC DNA]</scope>
    <source>
        <strain evidence="3">Intl2013</strain>
        <tissue evidence="3">Whole animal</tissue>
    </source>
</reference>
<dbReference type="AlphaFoldDB" id="A0A177BC66"/>
<dbReference type="Proteomes" id="UP000078046">
    <property type="component" value="Unassembled WGS sequence"/>
</dbReference>
<proteinExistence type="inferred from homology"/>
<sequence length="457" mass="53173">MNETILKESSVIYLQSISHNVDIRDDYRELLELSLMFHGMFRKKFHMDNEILTGIRELCIFFSTIYVIQWFNCIYAAEAALSDLQLYKNLQLFQVHCIGVAGDMTLIIKVMFGIGNVTIYNVNLSCSIKMTNSAEFDPNIKFLMDKMNTSTEEINDFENKILVLQTDHDRILRDTNVQLKSLYNSQKTSIKMTETYYELLSASKEIRLETTKAASDFHNAIHTVKISQHNVRQAELRFKANKSNITAQHDINIANSTLDNVIKKKRECEMIHLAISRRYSIVENQIKKEYTQNKRRVEKARSYYNIKSITHDILKNKRIEINQLKNKHGRAINNYNIALRELEKISDRIHAFRGQNNENSTVSNVTNYFMEDEAISMTWNHENEKEIKSEDVLVNAPKIDKLMQLETNRNSTLSTSTNTLSGIESGVILNINRTCEKLYPLPKHLKYLKPYINGNFK</sequence>
<evidence type="ECO:0000313" key="4">
    <source>
        <dbReference type="Proteomes" id="UP000078046"/>
    </source>
</evidence>
<evidence type="ECO:0000256" key="2">
    <source>
        <dbReference type="ARBA" id="ARBA00023054"/>
    </source>
</evidence>
<dbReference type="GO" id="GO:0005737">
    <property type="term" value="C:cytoplasm"/>
    <property type="evidence" value="ECO:0007669"/>
    <property type="project" value="TreeGrafter"/>
</dbReference>
<dbReference type="OrthoDB" id="446789at2759"/>
<dbReference type="Pfam" id="PF05276">
    <property type="entry name" value="SH3BP5"/>
    <property type="match status" value="1"/>
</dbReference>
<dbReference type="PANTHER" id="PTHR19423">
    <property type="entry name" value="SH3 DOMAIN-BINDING PROTEIN 5"/>
    <property type="match status" value="1"/>
</dbReference>
<dbReference type="InterPro" id="IPR007940">
    <property type="entry name" value="SH3BP5"/>
</dbReference>
<name>A0A177BC66_9BILA</name>
<dbReference type="PANTHER" id="PTHR19423:SF1">
    <property type="entry name" value="SH3 DOMAIN-BINDING PROTEIN 5"/>
    <property type="match status" value="1"/>
</dbReference>
<dbReference type="GO" id="GO:0035556">
    <property type="term" value="P:intracellular signal transduction"/>
    <property type="evidence" value="ECO:0007669"/>
    <property type="project" value="InterPro"/>
</dbReference>
<dbReference type="GO" id="GO:0004860">
    <property type="term" value="F:protein kinase inhibitor activity"/>
    <property type="evidence" value="ECO:0007669"/>
    <property type="project" value="TreeGrafter"/>
</dbReference>
<keyword evidence="4" id="KW-1185">Reference proteome</keyword>
<gene>
    <name evidence="3" type="ORF">A3Q56_00420</name>
</gene>
<evidence type="ECO:0000313" key="3">
    <source>
        <dbReference type="EMBL" id="OAF71800.1"/>
    </source>
</evidence>
<accession>A0A177BC66</accession>
<comment type="caution">
    <text evidence="3">The sequence shown here is derived from an EMBL/GenBank/DDBJ whole genome shotgun (WGS) entry which is preliminary data.</text>
</comment>
<organism evidence="3 4">
    <name type="scientific">Intoshia linei</name>
    <dbReference type="NCBI Taxonomy" id="1819745"/>
    <lineage>
        <taxon>Eukaryota</taxon>
        <taxon>Metazoa</taxon>
        <taxon>Spiralia</taxon>
        <taxon>Lophotrochozoa</taxon>
        <taxon>Mesozoa</taxon>
        <taxon>Orthonectida</taxon>
        <taxon>Rhopaluridae</taxon>
        <taxon>Intoshia</taxon>
    </lineage>
</organism>
<evidence type="ECO:0000256" key="1">
    <source>
        <dbReference type="ARBA" id="ARBA00007796"/>
    </source>
</evidence>
<comment type="similarity">
    <text evidence="1">Belongs to the SH3BP5 family.</text>
</comment>
<dbReference type="EMBL" id="LWCA01000023">
    <property type="protein sequence ID" value="OAF71800.1"/>
    <property type="molecule type" value="Genomic_DNA"/>
</dbReference>
<protein>
    <submittedName>
        <fullName evidence="3">SH3 domain-binding protein 5-like protein</fullName>
    </submittedName>
</protein>
<keyword evidence="2" id="KW-0175">Coiled coil</keyword>